<name>A0ABT8W6Q5_9FLAO</name>
<dbReference type="Proteomes" id="UP001176883">
    <property type="component" value="Unassembled WGS sequence"/>
</dbReference>
<dbReference type="EMBL" id="JAUOEK010000055">
    <property type="protein sequence ID" value="MDO5968803.1"/>
    <property type="molecule type" value="Genomic_DNA"/>
</dbReference>
<dbReference type="RefSeq" id="WP_303276485.1">
    <property type="nucleotide sequence ID" value="NZ_JAUOEK010000055.1"/>
</dbReference>
<keyword evidence="3" id="KW-1185">Reference proteome</keyword>
<dbReference type="InterPro" id="IPR011050">
    <property type="entry name" value="Pectin_lyase_fold/virulence"/>
</dbReference>
<organism evidence="2 3">
    <name type="scientific">Flavivirga aquimarina</name>
    <dbReference type="NCBI Taxonomy" id="2027862"/>
    <lineage>
        <taxon>Bacteria</taxon>
        <taxon>Pseudomonadati</taxon>
        <taxon>Bacteroidota</taxon>
        <taxon>Flavobacteriia</taxon>
        <taxon>Flavobacteriales</taxon>
        <taxon>Flavobacteriaceae</taxon>
        <taxon>Flavivirga</taxon>
    </lineage>
</organism>
<dbReference type="SUPFAM" id="SSF51126">
    <property type="entry name" value="Pectin lyase-like"/>
    <property type="match status" value="1"/>
</dbReference>
<evidence type="ECO:0000256" key="1">
    <source>
        <dbReference type="SAM" id="MobiDB-lite"/>
    </source>
</evidence>
<accession>A0ABT8W6Q5</accession>
<reference evidence="2" key="1">
    <citation type="submission" date="2023-07" db="EMBL/GenBank/DDBJ databases">
        <title>Two novel species in the genus Flavivirga.</title>
        <authorList>
            <person name="Kwon K."/>
        </authorList>
    </citation>
    <scope>NUCLEOTIDE SEQUENCE</scope>
    <source>
        <strain evidence="2">KCTC 52353</strain>
    </source>
</reference>
<feature type="region of interest" description="Disordered" evidence="1">
    <location>
        <begin position="32"/>
        <end position="61"/>
    </location>
</feature>
<sequence length="372" mass="39239">MKNLTYKIIKSILTITLVFTFTNCSKENDTHLDTIHNPLENPENGPAAGNPDGDSPIPVEASLEDVTNPDIVIGDGTPESCTCEAVVNAVAQGGKIVFDCGPDPHTIVMDETAKVFNNANPDVIIDGGGLITLSGNGNTRILYMNTCDPDQVWTTEHCQNQDHPRLTVQNITFADGNSTSETEYDGGGAIWVRGGRFKVVNSRFFNNVCQSTGPDVGGGAIRVFSQYNDQPVYIVNTTFGGDDGYGNVGSNGGALSSIGVSWTVINSFFSHNSAIGNGGNPAISGTPGGGSGGAIYNDGNTMTLTILGTRIEENEVNAFGSSIFFVSNDHSGNIIIDNSTIQNNIGGSWYPVYPSISMHSDTPIAVTNSVIE</sequence>
<protein>
    <recommendedName>
        <fullName evidence="4">Right handed beta helix domain-containing protein</fullName>
    </recommendedName>
</protein>
<evidence type="ECO:0000313" key="2">
    <source>
        <dbReference type="EMBL" id="MDO5968803.1"/>
    </source>
</evidence>
<proteinExistence type="predicted"/>
<evidence type="ECO:0000313" key="3">
    <source>
        <dbReference type="Proteomes" id="UP001176883"/>
    </source>
</evidence>
<gene>
    <name evidence="2" type="ORF">Q4Q35_03205</name>
</gene>
<evidence type="ECO:0008006" key="4">
    <source>
        <dbReference type="Google" id="ProtNLM"/>
    </source>
</evidence>
<comment type="caution">
    <text evidence="2">The sequence shown here is derived from an EMBL/GenBank/DDBJ whole genome shotgun (WGS) entry which is preliminary data.</text>
</comment>